<dbReference type="PANTHER" id="PTHR21666:SF270">
    <property type="entry name" value="MUREIN HYDROLASE ACTIVATOR ENVC"/>
    <property type="match status" value="1"/>
</dbReference>
<evidence type="ECO:0000259" key="1">
    <source>
        <dbReference type="Pfam" id="PF01551"/>
    </source>
</evidence>
<evidence type="ECO:0000313" key="3">
    <source>
        <dbReference type="Proteomes" id="UP001500454"/>
    </source>
</evidence>
<dbReference type="InterPro" id="IPR011055">
    <property type="entry name" value="Dup_hybrid_motif"/>
</dbReference>
<dbReference type="PANTHER" id="PTHR21666">
    <property type="entry name" value="PEPTIDASE-RELATED"/>
    <property type="match status" value="1"/>
</dbReference>
<comment type="caution">
    <text evidence="2">The sequence shown here is derived from an EMBL/GenBank/DDBJ whole genome shotgun (WGS) entry which is preliminary data.</text>
</comment>
<dbReference type="SUPFAM" id="SSF51261">
    <property type="entry name" value="Duplicated hybrid motif"/>
    <property type="match status" value="1"/>
</dbReference>
<protein>
    <recommendedName>
        <fullName evidence="1">M23ase beta-sheet core domain-containing protein</fullName>
    </recommendedName>
</protein>
<gene>
    <name evidence="2" type="ORF">GCM10023186_25860</name>
</gene>
<dbReference type="EMBL" id="BAABHA010000008">
    <property type="protein sequence ID" value="GAA4384054.1"/>
    <property type="molecule type" value="Genomic_DNA"/>
</dbReference>
<dbReference type="Pfam" id="PF01551">
    <property type="entry name" value="Peptidase_M23"/>
    <property type="match status" value="1"/>
</dbReference>
<name>A0ABP8J2V8_9BACT</name>
<keyword evidence="3" id="KW-1185">Reference proteome</keyword>
<dbReference type="InterPro" id="IPR050570">
    <property type="entry name" value="Cell_wall_metabolism_enzyme"/>
</dbReference>
<evidence type="ECO:0000313" key="2">
    <source>
        <dbReference type="EMBL" id="GAA4384054.1"/>
    </source>
</evidence>
<sequence>MFAALPALLRRHQTHFGPVLPVDLNGPDVTRLDFTAANPTVRDADLRDTAAFNDLVDGLLAAQNARIGVGGYLENRVIYRRSPGLFGDPTIPARSMHLGVDVWLPAGTPVTAFMPSVIHSVADNNHFGDYGPTVILEHELEGTPFYSLYGHLSRLECADLRAGQQLAQGQAFATVGPWPENGDWPPHLHFQLMADLQGRVGDFPGVALPQERELWAELCPNPNLVLQSHWLD</sequence>
<dbReference type="InterPro" id="IPR016047">
    <property type="entry name" value="M23ase_b-sheet_dom"/>
</dbReference>
<dbReference type="RefSeq" id="WP_345224815.1">
    <property type="nucleotide sequence ID" value="NZ_BAABHA010000008.1"/>
</dbReference>
<accession>A0ABP8J2V8</accession>
<feature type="domain" description="M23ase beta-sheet core" evidence="1">
    <location>
        <begin position="96"/>
        <end position="194"/>
    </location>
</feature>
<proteinExistence type="predicted"/>
<dbReference type="Proteomes" id="UP001500454">
    <property type="component" value="Unassembled WGS sequence"/>
</dbReference>
<dbReference type="CDD" id="cd12797">
    <property type="entry name" value="M23_peptidase"/>
    <property type="match status" value="1"/>
</dbReference>
<organism evidence="2 3">
    <name type="scientific">Hymenobacter koreensis</name>
    <dbReference type="NCBI Taxonomy" id="1084523"/>
    <lineage>
        <taxon>Bacteria</taxon>
        <taxon>Pseudomonadati</taxon>
        <taxon>Bacteroidota</taxon>
        <taxon>Cytophagia</taxon>
        <taxon>Cytophagales</taxon>
        <taxon>Hymenobacteraceae</taxon>
        <taxon>Hymenobacter</taxon>
    </lineage>
</organism>
<dbReference type="Gene3D" id="2.70.70.10">
    <property type="entry name" value="Glucose Permease (Domain IIA)"/>
    <property type="match status" value="1"/>
</dbReference>
<reference evidence="3" key="1">
    <citation type="journal article" date="2019" name="Int. J. Syst. Evol. Microbiol.">
        <title>The Global Catalogue of Microorganisms (GCM) 10K type strain sequencing project: providing services to taxonomists for standard genome sequencing and annotation.</title>
        <authorList>
            <consortium name="The Broad Institute Genomics Platform"/>
            <consortium name="The Broad Institute Genome Sequencing Center for Infectious Disease"/>
            <person name="Wu L."/>
            <person name="Ma J."/>
        </authorList>
    </citation>
    <scope>NUCLEOTIDE SEQUENCE [LARGE SCALE GENOMIC DNA]</scope>
    <source>
        <strain evidence="3">JCM 17924</strain>
    </source>
</reference>